<sequence length="53" mass="5719">MLIHIQGCAVAEAHRVLGDDSSSDLSVDELKASLALVYVREVKGGRNMELSSF</sequence>
<proteinExistence type="predicted"/>
<gene>
    <name evidence="1" type="ORF">ATANTOWER_032781</name>
</gene>
<comment type="caution">
    <text evidence="1">The sequence shown here is derived from an EMBL/GenBank/DDBJ whole genome shotgun (WGS) entry which is preliminary data.</text>
</comment>
<reference evidence="1 2" key="1">
    <citation type="submission" date="2021-07" db="EMBL/GenBank/DDBJ databases">
        <authorList>
            <person name="Palmer J.M."/>
        </authorList>
    </citation>
    <scope>NUCLEOTIDE SEQUENCE [LARGE SCALE GENOMIC DNA]</scope>
    <source>
        <strain evidence="1 2">AT_MEX2019</strain>
        <tissue evidence="1">Muscle</tissue>
    </source>
</reference>
<dbReference type="EMBL" id="JAHUTI010078663">
    <property type="protein sequence ID" value="MED6256655.1"/>
    <property type="molecule type" value="Genomic_DNA"/>
</dbReference>
<accession>A0ABU7C2Z0</accession>
<evidence type="ECO:0000313" key="1">
    <source>
        <dbReference type="EMBL" id="MED6256655.1"/>
    </source>
</evidence>
<protein>
    <submittedName>
        <fullName evidence="1">Uncharacterized protein</fullName>
    </submittedName>
</protein>
<organism evidence="1 2">
    <name type="scientific">Ataeniobius toweri</name>
    <dbReference type="NCBI Taxonomy" id="208326"/>
    <lineage>
        <taxon>Eukaryota</taxon>
        <taxon>Metazoa</taxon>
        <taxon>Chordata</taxon>
        <taxon>Craniata</taxon>
        <taxon>Vertebrata</taxon>
        <taxon>Euteleostomi</taxon>
        <taxon>Actinopterygii</taxon>
        <taxon>Neopterygii</taxon>
        <taxon>Teleostei</taxon>
        <taxon>Neoteleostei</taxon>
        <taxon>Acanthomorphata</taxon>
        <taxon>Ovalentaria</taxon>
        <taxon>Atherinomorphae</taxon>
        <taxon>Cyprinodontiformes</taxon>
        <taxon>Goodeidae</taxon>
        <taxon>Ataeniobius</taxon>
    </lineage>
</organism>
<feature type="non-terminal residue" evidence="1">
    <location>
        <position position="53"/>
    </location>
</feature>
<name>A0ABU7C2Z0_9TELE</name>
<keyword evidence="2" id="KW-1185">Reference proteome</keyword>
<evidence type="ECO:0000313" key="2">
    <source>
        <dbReference type="Proteomes" id="UP001345963"/>
    </source>
</evidence>
<dbReference type="Proteomes" id="UP001345963">
    <property type="component" value="Unassembled WGS sequence"/>
</dbReference>